<evidence type="ECO:0000313" key="7">
    <source>
        <dbReference type="Proteomes" id="UP000622797"/>
    </source>
</evidence>
<keyword evidence="7" id="KW-1185">Reference proteome</keyword>
<evidence type="ECO:0000256" key="4">
    <source>
        <dbReference type="ARBA" id="ARBA00023136"/>
    </source>
</evidence>
<dbReference type="GO" id="GO:0016020">
    <property type="term" value="C:membrane"/>
    <property type="evidence" value="ECO:0007669"/>
    <property type="project" value="UniProtKB-SubCell"/>
</dbReference>
<reference evidence="6" key="2">
    <citation type="submission" date="2020-05" db="EMBL/GenBank/DDBJ databases">
        <authorList>
            <person name="Kim H.-S."/>
            <person name="Proctor R.H."/>
            <person name="Brown D.W."/>
        </authorList>
    </citation>
    <scope>NUCLEOTIDE SEQUENCE</scope>
    <source>
        <strain evidence="6">NRRL 20472</strain>
    </source>
</reference>
<feature type="transmembrane region" description="Helical" evidence="5">
    <location>
        <begin position="43"/>
        <end position="62"/>
    </location>
</feature>
<keyword evidence="3 5" id="KW-1133">Transmembrane helix</keyword>
<name>A0A8H4U7W3_9HYPO</name>
<accession>A0A8H4U7W3</accession>
<evidence type="ECO:0000256" key="2">
    <source>
        <dbReference type="ARBA" id="ARBA00022692"/>
    </source>
</evidence>
<dbReference type="EMBL" id="JABEXW010000101">
    <property type="protein sequence ID" value="KAF4971139.1"/>
    <property type="molecule type" value="Genomic_DNA"/>
</dbReference>
<dbReference type="InterPro" id="IPR007568">
    <property type="entry name" value="RTA1"/>
</dbReference>
<proteinExistence type="predicted"/>
<dbReference type="PANTHER" id="PTHR31465">
    <property type="entry name" value="PROTEIN RTA1-RELATED"/>
    <property type="match status" value="1"/>
</dbReference>
<evidence type="ECO:0000256" key="5">
    <source>
        <dbReference type="SAM" id="Phobius"/>
    </source>
</evidence>
<feature type="transmembrane region" description="Helical" evidence="5">
    <location>
        <begin position="126"/>
        <end position="145"/>
    </location>
</feature>
<dbReference type="OrthoDB" id="3358017at2759"/>
<keyword evidence="4 5" id="KW-0472">Membrane</keyword>
<protein>
    <submittedName>
        <fullName evidence="6">Uncharacterized protein</fullName>
    </submittedName>
</protein>
<sequence>MSSSNTETSRYNYDPSTPTAIVVAVIFAVGFFLTVAQTIWKRSWIWLIMAFAIAAETVGYIARTVSTQNVTEQAPYANQFVVIILAPVIMAGIICLVFGRIVLWVVPPEQRSIKLLWAPPRFITPIFVGFDIVSLLLQVIGAVLLASTNSTDPDAANKLQRGKYLGLAGVTLQIIAFSFFFIVTLRFHIVSRRVDPEFATSNRAHYKLNEDWPTFLNVIKIPCLLILIRSIYREVEFAGGKDGTVSQSEWYQYVFDALPILTVTAIYTIWFPGRFIGNLGLRATKQWFPKHDQVVDDGPGHNLQAV</sequence>
<keyword evidence="2 5" id="KW-0812">Transmembrane</keyword>
<feature type="transmembrane region" description="Helical" evidence="5">
    <location>
        <begin position="165"/>
        <end position="185"/>
    </location>
</feature>
<dbReference type="AlphaFoldDB" id="A0A8H4U7W3"/>
<evidence type="ECO:0000256" key="3">
    <source>
        <dbReference type="ARBA" id="ARBA00022989"/>
    </source>
</evidence>
<comment type="subcellular location">
    <subcellularLocation>
        <location evidence="1">Membrane</location>
        <topology evidence="1">Multi-pass membrane protein</topology>
    </subcellularLocation>
</comment>
<dbReference type="Pfam" id="PF04479">
    <property type="entry name" value="RTA1"/>
    <property type="match status" value="1"/>
</dbReference>
<evidence type="ECO:0000256" key="1">
    <source>
        <dbReference type="ARBA" id="ARBA00004141"/>
    </source>
</evidence>
<dbReference type="PANTHER" id="PTHR31465:SF28">
    <property type="entry name" value="DOMAIN PROTEIN, PUTATIVE-RELATED"/>
    <property type="match status" value="1"/>
</dbReference>
<organism evidence="6 7">
    <name type="scientific">Fusarium sarcochroum</name>
    <dbReference type="NCBI Taxonomy" id="1208366"/>
    <lineage>
        <taxon>Eukaryota</taxon>
        <taxon>Fungi</taxon>
        <taxon>Dikarya</taxon>
        <taxon>Ascomycota</taxon>
        <taxon>Pezizomycotina</taxon>
        <taxon>Sordariomycetes</taxon>
        <taxon>Hypocreomycetidae</taxon>
        <taxon>Hypocreales</taxon>
        <taxon>Nectriaceae</taxon>
        <taxon>Fusarium</taxon>
        <taxon>Fusarium lateritium species complex</taxon>
    </lineage>
</organism>
<reference evidence="6" key="1">
    <citation type="journal article" date="2020" name="BMC Genomics">
        <title>Correction to: Identification and distribution of gene clusters required for synthesis of sphingolipid metabolism inhibitors in diverse species of the filamentous fungus Fusarium.</title>
        <authorList>
            <person name="Kim H.S."/>
            <person name="Lohmar J.M."/>
            <person name="Busman M."/>
            <person name="Brown D.W."/>
            <person name="Naumann T.A."/>
            <person name="Divon H.H."/>
            <person name="Lysoe E."/>
            <person name="Uhlig S."/>
            <person name="Proctor R.H."/>
        </authorList>
    </citation>
    <scope>NUCLEOTIDE SEQUENCE</scope>
    <source>
        <strain evidence="6">NRRL 20472</strain>
    </source>
</reference>
<feature type="transmembrane region" description="Helical" evidence="5">
    <location>
        <begin position="20"/>
        <end position="36"/>
    </location>
</feature>
<evidence type="ECO:0000313" key="6">
    <source>
        <dbReference type="EMBL" id="KAF4971139.1"/>
    </source>
</evidence>
<comment type="caution">
    <text evidence="6">The sequence shown here is derived from an EMBL/GenBank/DDBJ whole genome shotgun (WGS) entry which is preliminary data.</text>
</comment>
<dbReference type="Proteomes" id="UP000622797">
    <property type="component" value="Unassembled WGS sequence"/>
</dbReference>
<feature type="transmembrane region" description="Helical" evidence="5">
    <location>
        <begin position="252"/>
        <end position="272"/>
    </location>
</feature>
<gene>
    <name evidence="6" type="ORF">FSARC_1972</name>
</gene>
<feature type="transmembrane region" description="Helical" evidence="5">
    <location>
        <begin position="82"/>
        <end position="106"/>
    </location>
</feature>